<evidence type="ECO:0000313" key="2">
    <source>
        <dbReference type="EMBL" id="JAT85374.1"/>
    </source>
</evidence>
<dbReference type="EMBL" id="GDQN01005680">
    <property type="protein sequence ID" value="JAT85374.1"/>
    <property type="molecule type" value="Transcribed_RNA"/>
</dbReference>
<protein>
    <submittedName>
        <fullName evidence="2">Uncharacterized protein</fullName>
    </submittedName>
</protein>
<dbReference type="AlphaFoldDB" id="A0A1E1WEG0"/>
<evidence type="ECO:0000256" key="1">
    <source>
        <dbReference type="SAM" id="MobiDB-lite"/>
    </source>
</evidence>
<dbReference type="OrthoDB" id="76388at2759"/>
<organism evidence="2">
    <name type="scientific">Pectinophora gossypiella</name>
    <name type="common">Cotton pink bollworm</name>
    <name type="synonym">Depressaria gossypiella</name>
    <dbReference type="NCBI Taxonomy" id="13191"/>
    <lineage>
        <taxon>Eukaryota</taxon>
        <taxon>Metazoa</taxon>
        <taxon>Ecdysozoa</taxon>
        <taxon>Arthropoda</taxon>
        <taxon>Hexapoda</taxon>
        <taxon>Insecta</taxon>
        <taxon>Pterygota</taxon>
        <taxon>Neoptera</taxon>
        <taxon>Endopterygota</taxon>
        <taxon>Lepidoptera</taxon>
        <taxon>Glossata</taxon>
        <taxon>Ditrysia</taxon>
        <taxon>Gelechioidea</taxon>
        <taxon>Gelechiidae</taxon>
        <taxon>Apatetrinae</taxon>
        <taxon>Pectinophora</taxon>
    </lineage>
</organism>
<gene>
    <name evidence="2" type="ORF">g.18553</name>
</gene>
<name>A0A1E1WEG0_PECGO</name>
<feature type="region of interest" description="Disordered" evidence="1">
    <location>
        <begin position="102"/>
        <end position="124"/>
    </location>
</feature>
<reference evidence="2" key="1">
    <citation type="submission" date="2015-09" db="EMBL/GenBank/DDBJ databases">
        <title>De novo assembly of Pectinophora gossypiella (Pink Bollworm) gut transcriptome.</title>
        <authorList>
            <person name="Tassone E.E."/>
        </authorList>
    </citation>
    <scope>NUCLEOTIDE SEQUENCE</scope>
</reference>
<proteinExistence type="predicted"/>
<sequence>NFEVVTPRGMLTEPSTLPLEALFKTENPMARKVGEIGDKQPFVVYSASVPTQNEDANIVKLQVLKPETGRSIITFAKGQEFHGGPVTEHATVKYPINISVVPKTSESPSSSTTTTTTTTETVTS</sequence>
<accession>A0A1E1WEG0</accession>
<feature type="non-terminal residue" evidence="2">
    <location>
        <position position="1"/>
    </location>
</feature>
<feature type="non-terminal residue" evidence="2">
    <location>
        <position position="124"/>
    </location>
</feature>